<dbReference type="EnsemblMetazoa" id="Aqu2.1.06699_001">
    <property type="protein sequence ID" value="Aqu2.1.06699_001"/>
    <property type="gene ID" value="Aqu2.1.06699"/>
</dbReference>
<dbReference type="GO" id="GO:0042626">
    <property type="term" value="F:ATPase-coupled transmembrane transporter activity"/>
    <property type="evidence" value="ECO:0007669"/>
    <property type="project" value="TreeGrafter"/>
</dbReference>
<keyword evidence="5" id="KW-0472">Membrane</keyword>
<accession>A0A1X7SX42</accession>
<evidence type="ECO:0000256" key="4">
    <source>
        <dbReference type="ARBA" id="ARBA00022989"/>
    </source>
</evidence>
<sequence length="124" mass="14085">LKTSVSRSLMIFQNQQILLRERLRRLNKSWRGLKSLLDVLADRKSKGGLTGIVLVNGRPQPKYFKCMSGYVVQDDVIMGTLSVRENLYFSAALRLPNSMKWAEKKRRVEKVIGELGLTGCADTK</sequence>
<protein>
    <recommendedName>
        <fullName evidence="7">ABC transporter domain-containing protein</fullName>
    </recommendedName>
</protein>
<evidence type="ECO:0000256" key="3">
    <source>
        <dbReference type="ARBA" id="ARBA00022692"/>
    </source>
</evidence>
<dbReference type="GO" id="GO:0005886">
    <property type="term" value="C:plasma membrane"/>
    <property type="evidence" value="ECO:0007669"/>
    <property type="project" value="TreeGrafter"/>
</dbReference>
<evidence type="ECO:0000256" key="1">
    <source>
        <dbReference type="ARBA" id="ARBA00004141"/>
    </source>
</evidence>
<dbReference type="PANTHER" id="PTHR48041">
    <property type="entry name" value="ABC TRANSPORTER G FAMILY MEMBER 28"/>
    <property type="match status" value="1"/>
</dbReference>
<comment type="subcellular location">
    <subcellularLocation>
        <location evidence="1">Membrane</location>
        <topology evidence="1">Multi-pass membrane protein</topology>
    </subcellularLocation>
</comment>
<dbReference type="SUPFAM" id="SSF52540">
    <property type="entry name" value="P-loop containing nucleoside triphosphate hydrolases"/>
    <property type="match status" value="1"/>
</dbReference>
<dbReference type="InterPro" id="IPR027417">
    <property type="entry name" value="P-loop_NTPase"/>
</dbReference>
<dbReference type="OrthoDB" id="66620at2759"/>
<keyword evidence="4" id="KW-1133">Transmembrane helix</keyword>
<dbReference type="Gene3D" id="3.40.50.300">
    <property type="entry name" value="P-loop containing nucleotide triphosphate hydrolases"/>
    <property type="match status" value="1"/>
</dbReference>
<dbReference type="InParanoid" id="A0A1X7SX42"/>
<evidence type="ECO:0000256" key="2">
    <source>
        <dbReference type="ARBA" id="ARBA00022448"/>
    </source>
</evidence>
<evidence type="ECO:0008006" key="7">
    <source>
        <dbReference type="Google" id="ProtNLM"/>
    </source>
</evidence>
<organism evidence="6">
    <name type="scientific">Amphimedon queenslandica</name>
    <name type="common">Sponge</name>
    <dbReference type="NCBI Taxonomy" id="400682"/>
    <lineage>
        <taxon>Eukaryota</taxon>
        <taxon>Metazoa</taxon>
        <taxon>Porifera</taxon>
        <taxon>Demospongiae</taxon>
        <taxon>Heteroscleromorpha</taxon>
        <taxon>Haplosclerida</taxon>
        <taxon>Niphatidae</taxon>
        <taxon>Amphimedon</taxon>
    </lineage>
</organism>
<keyword evidence="3" id="KW-0812">Transmembrane</keyword>
<dbReference type="InterPro" id="IPR050352">
    <property type="entry name" value="ABCG_transporters"/>
</dbReference>
<reference evidence="6" key="1">
    <citation type="submission" date="2017-05" db="UniProtKB">
        <authorList>
            <consortium name="EnsemblMetazoa"/>
        </authorList>
    </citation>
    <scope>IDENTIFICATION</scope>
</reference>
<evidence type="ECO:0000256" key="5">
    <source>
        <dbReference type="ARBA" id="ARBA00023136"/>
    </source>
</evidence>
<proteinExistence type="predicted"/>
<keyword evidence="2" id="KW-0813">Transport</keyword>
<dbReference type="AlphaFoldDB" id="A0A1X7SX42"/>
<evidence type="ECO:0000313" key="6">
    <source>
        <dbReference type="EnsemblMetazoa" id="Aqu2.1.06699_001"/>
    </source>
</evidence>
<name>A0A1X7SX42_AMPQE</name>
<dbReference type="PANTHER" id="PTHR48041:SF116">
    <property type="entry name" value="PROTEIN BROWN"/>
    <property type="match status" value="1"/>
</dbReference>